<dbReference type="EnsemblMetazoa" id="ASIC001189-RA">
    <property type="protein sequence ID" value="ASIC001189-PA"/>
    <property type="gene ID" value="ASIC001189"/>
</dbReference>
<keyword evidence="2" id="KW-0548">Nucleotidyltransferase</keyword>
<reference evidence="3" key="2">
    <citation type="submission" date="2020-05" db="UniProtKB">
        <authorList>
            <consortium name="EnsemblMetazoa"/>
        </authorList>
    </citation>
    <scope>IDENTIFICATION</scope>
</reference>
<keyword evidence="2" id="KW-0696">RNA-directed RNA polymerase</keyword>
<evidence type="ECO:0000313" key="2">
    <source>
        <dbReference type="EMBL" id="KFB35193.1"/>
    </source>
</evidence>
<keyword evidence="4" id="KW-1185">Reference proteome</keyword>
<protein>
    <submittedName>
        <fullName evidence="2 3">Putative RNA-dependent RNA polymerase 3</fullName>
    </submittedName>
</protein>
<name>A0A084VB49_ANOSI</name>
<gene>
    <name evidence="2" type="ORF">ZHAS_00001189</name>
</gene>
<dbReference type="Proteomes" id="UP000030765">
    <property type="component" value="Unassembled WGS sequence"/>
</dbReference>
<evidence type="ECO:0000256" key="1">
    <source>
        <dbReference type="SAM" id="MobiDB-lite"/>
    </source>
</evidence>
<accession>A0A084VB49</accession>
<feature type="compositionally biased region" description="Basic and acidic residues" evidence="1">
    <location>
        <begin position="7"/>
        <end position="29"/>
    </location>
</feature>
<dbReference type="AlphaFoldDB" id="A0A084VB49"/>
<evidence type="ECO:0000313" key="4">
    <source>
        <dbReference type="Proteomes" id="UP000030765"/>
    </source>
</evidence>
<dbReference type="EMBL" id="ATLV01005281">
    <property type="status" value="NOT_ANNOTATED_CDS"/>
    <property type="molecule type" value="Genomic_DNA"/>
</dbReference>
<feature type="region of interest" description="Disordered" evidence="1">
    <location>
        <begin position="1"/>
        <end position="35"/>
    </location>
</feature>
<organism evidence="2">
    <name type="scientific">Anopheles sinensis</name>
    <name type="common">Mosquito</name>
    <dbReference type="NCBI Taxonomy" id="74873"/>
    <lineage>
        <taxon>Eukaryota</taxon>
        <taxon>Metazoa</taxon>
        <taxon>Ecdysozoa</taxon>
        <taxon>Arthropoda</taxon>
        <taxon>Hexapoda</taxon>
        <taxon>Insecta</taxon>
        <taxon>Pterygota</taxon>
        <taxon>Neoptera</taxon>
        <taxon>Endopterygota</taxon>
        <taxon>Diptera</taxon>
        <taxon>Nematocera</taxon>
        <taxon>Culicoidea</taxon>
        <taxon>Culicidae</taxon>
        <taxon>Anophelinae</taxon>
        <taxon>Anopheles</taxon>
    </lineage>
</organism>
<reference evidence="2 4" key="1">
    <citation type="journal article" date="2014" name="BMC Genomics">
        <title>Genome sequence of Anopheles sinensis provides insight into genetics basis of mosquito competence for malaria parasites.</title>
        <authorList>
            <person name="Zhou D."/>
            <person name="Zhang D."/>
            <person name="Ding G."/>
            <person name="Shi L."/>
            <person name="Hou Q."/>
            <person name="Ye Y."/>
            <person name="Xu Y."/>
            <person name="Zhou H."/>
            <person name="Xiong C."/>
            <person name="Li S."/>
            <person name="Yu J."/>
            <person name="Hong S."/>
            <person name="Yu X."/>
            <person name="Zou P."/>
            <person name="Chen C."/>
            <person name="Chang X."/>
            <person name="Wang W."/>
            <person name="Lv Y."/>
            <person name="Sun Y."/>
            <person name="Ma L."/>
            <person name="Shen B."/>
            <person name="Zhu C."/>
        </authorList>
    </citation>
    <scope>NUCLEOTIDE SEQUENCE [LARGE SCALE GENOMIC DNA]</scope>
</reference>
<dbReference type="EMBL" id="KE524276">
    <property type="protein sequence ID" value="KFB35193.1"/>
    <property type="molecule type" value="Genomic_DNA"/>
</dbReference>
<sequence length="52" mass="5713">MVGDSVGGRDLREGNPKKDVTASRPEKRGILQPTCFRSPAWIKGAEKEEESV</sequence>
<proteinExistence type="predicted"/>
<dbReference type="GO" id="GO:0003968">
    <property type="term" value="F:RNA-directed RNA polymerase activity"/>
    <property type="evidence" value="ECO:0007669"/>
    <property type="project" value="UniProtKB-KW"/>
</dbReference>
<dbReference type="VEuPathDB" id="VectorBase:ASIC001189"/>
<keyword evidence="2" id="KW-0808">Transferase</keyword>
<evidence type="ECO:0000313" key="3">
    <source>
        <dbReference type="EnsemblMetazoa" id="ASIC001189-PA"/>
    </source>
</evidence>